<organism evidence="1 2">
    <name type="scientific">Pluteus cervinus</name>
    <dbReference type="NCBI Taxonomy" id="181527"/>
    <lineage>
        <taxon>Eukaryota</taxon>
        <taxon>Fungi</taxon>
        <taxon>Dikarya</taxon>
        <taxon>Basidiomycota</taxon>
        <taxon>Agaricomycotina</taxon>
        <taxon>Agaricomycetes</taxon>
        <taxon>Agaricomycetidae</taxon>
        <taxon>Agaricales</taxon>
        <taxon>Pluteineae</taxon>
        <taxon>Pluteaceae</taxon>
        <taxon>Pluteus</taxon>
    </lineage>
</organism>
<evidence type="ECO:0000313" key="2">
    <source>
        <dbReference type="Proteomes" id="UP000308600"/>
    </source>
</evidence>
<dbReference type="EMBL" id="ML208279">
    <property type="protein sequence ID" value="TFK73092.1"/>
    <property type="molecule type" value="Genomic_DNA"/>
</dbReference>
<reference evidence="1 2" key="1">
    <citation type="journal article" date="2019" name="Nat. Ecol. Evol.">
        <title>Megaphylogeny resolves global patterns of mushroom evolution.</title>
        <authorList>
            <person name="Varga T."/>
            <person name="Krizsan K."/>
            <person name="Foldi C."/>
            <person name="Dima B."/>
            <person name="Sanchez-Garcia M."/>
            <person name="Sanchez-Ramirez S."/>
            <person name="Szollosi G.J."/>
            <person name="Szarkandi J.G."/>
            <person name="Papp V."/>
            <person name="Albert L."/>
            <person name="Andreopoulos W."/>
            <person name="Angelini C."/>
            <person name="Antonin V."/>
            <person name="Barry K.W."/>
            <person name="Bougher N.L."/>
            <person name="Buchanan P."/>
            <person name="Buyck B."/>
            <person name="Bense V."/>
            <person name="Catcheside P."/>
            <person name="Chovatia M."/>
            <person name="Cooper J."/>
            <person name="Damon W."/>
            <person name="Desjardin D."/>
            <person name="Finy P."/>
            <person name="Geml J."/>
            <person name="Haridas S."/>
            <person name="Hughes K."/>
            <person name="Justo A."/>
            <person name="Karasinski D."/>
            <person name="Kautmanova I."/>
            <person name="Kiss B."/>
            <person name="Kocsube S."/>
            <person name="Kotiranta H."/>
            <person name="LaButti K.M."/>
            <person name="Lechner B.E."/>
            <person name="Liimatainen K."/>
            <person name="Lipzen A."/>
            <person name="Lukacs Z."/>
            <person name="Mihaltcheva S."/>
            <person name="Morgado L.N."/>
            <person name="Niskanen T."/>
            <person name="Noordeloos M.E."/>
            <person name="Ohm R.A."/>
            <person name="Ortiz-Santana B."/>
            <person name="Ovrebo C."/>
            <person name="Racz N."/>
            <person name="Riley R."/>
            <person name="Savchenko A."/>
            <person name="Shiryaev A."/>
            <person name="Soop K."/>
            <person name="Spirin V."/>
            <person name="Szebenyi C."/>
            <person name="Tomsovsky M."/>
            <person name="Tulloss R.E."/>
            <person name="Uehling J."/>
            <person name="Grigoriev I.V."/>
            <person name="Vagvolgyi C."/>
            <person name="Papp T."/>
            <person name="Martin F.M."/>
            <person name="Miettinen O."/>
            <person name="Hibbett D.S."/>
            <person name="Nagy L.G."/>
        </authorList>
    </citation>
    <scope>NUCLEOTIDE SEQUENCE [LARGE SCALE GENOMIC DNA]</scope>
    <source>
        <strain evidence="1 2">NL-1719</strain>
    </source>
</reference>
<accession>A0ACD3B5Z7</accession>
<evidence type="ECO:0000313" key="1">
    <source>
        <dbReference type="EMBL" id="TFK73092.1"/>
    </source>
</evidence>
<protein>
    <submittedName>
        <fullName evidence="1">Uncharacterized protein</fullName>
    </submittedName>
</protein>
<sequence>MASQLLSINDFPPDLLSEIFLWMAEATSDRKYMKSVRIARSLITSVCSHWRSVGLELAPFWAVIQATMLNADDDIQNAIEMTEILLERSKGCLLMIILESSINCTPLLDILLAHVERWRLIRLNLPSTLHRYLLCAQGKLHRLQKIRLQGNEHIITSDPENGEQVEGLPSPYGLYENVPNLHTVDVSTFPFSIESIPLPWAQLKAFSASVTTEEVQRISELAPALEDWRIAEKGAFVPATVIRRSLPPLLRLTNLFIRSNSFLGFDLSYLPPLPALESLSLENRSNSSTLHWLENETFHELIRKISPHARAFTYHGVENCLVLPSALGTVQNLTKLSVRSSYRYPAGGVARFFHTLTFSDPASSGGCLLPKLEDILFQFKGGLPEKEVMTMIISRCFTDAEGKRIPSVLGVSCLRSVDLIFAARQKNHAAYIYSSLVSTHCAARMAVLRSQGLRIAIQNGPQKISEEFLSLPDTLEGVDGVFLEDSFFSSPYLSPSH</sequence>
<gene>
    <name evidence="1" type="ORF">BDN72DRAFT_259983</name>
</gene>
<keyword evidence="2" id="KW-1185">Reference proteome</keyword>
<dbReference type="Proteomes" id="UP000308600">
    <property type="component" value="Unassembled WGS sequence"/>
</dbReference>
<name>A0ACD3B5Z7_9AGAR</name>
<proteinExistence type="predicted"/>